<evidence type="ECO:0000313" key="2">
    <source>
        <dbReference type="Proteomes" id="UP000186391"/>
    </source>
</evidence>
<gene>
    <name evidence="1" type="ORF">NIES592_23170</name>
</gene>
<protein>
    <recommendedName>
        <fullName evidence="3">DUF2281 domain-containing protein</fullName>
    </recommendedName>
</protein>
<dbReference type="AlphaFoldDB" id="A0A1U7GT14"/>
<name>A0A1U7GT14_9CYAN</name>
<dbReference type="EMBL" id="MRCA01000025">
    <property type="protein sequence ID" value="OKH10984.1"/>
    <property type="molecule type" value="Genomic_DNA"/>
</dbReference>
<sequence length="92" mass="10244">MSTTDNSPIDDHSSADLISVTELQCQLNDLLKQLSPERLQVLVDFAAYLANTESEAATQELVAIPGLLERIKKNQATPKTQYANWRTLRSDV</sequence>
<evidence type="ECO:0000313" key="1">
    <source>
        <dbReference type="EMBL" id="OKH10984.1"/>
    </source>
</evidence>
<dbReference type="RefSeq" id="WP_073557038.1">
    <property type="nucleotide sequence ID" value="NZ_MRCA01000025.1"/>
</dbReference>
<reference evidence="1 2" key="1">
    <citation type="submission" date="2016-11" db="EMBL/GenBank/DDBJ databases">
        <title>Draft Genome Sequences of Nine Cyanobacterial Strains from Diverse Habitats.</title>
        <authorList>
            <person name="Zhu T."/>
            <person name="Hou S."/>
            <person name="Lu X."/>
            <person name="Hess W.R."/>
        </authorList>
    </citation>
    <scope>NUCLEOTIDE SEQUENCE [LARGE SCALE GENOMIC DNA]</scope>
    <source>
        <strain evidence="1 2">NIES-592</strain>
    </source>
</reference>
<keyword evidence="2" id="KW-1185">Reference proteome</keyword>
<dbReference type="OrthoDB" id="574126at2"/>
<accession>A0A1U7GT14</accession>
<proteinExistence type="predicted"/>
<organism evidence="1 2">
    <name type="scientific">Fischerella major NIES-592</name>
    <dbReference type="NCBI Taxonomy" id="210994"/>
    <lineage>
        <taxon>Bacteria</taxon>
        <taxon>Bacillati</taxon>
        <taxon>Cyanobacteriota</taxon>
        <taxon>Cyanophyceae</taxon>
        <taxon>Nostocales</taxon>
        <taxon>Hapalosiphonaceae</taxon>
        <taxon>Fischerella</taxon>
    </lineage>
</organism>
<comment type="caution">
    <text evidence="1">The sequence shown here is derived from an EMBL/GenBank/DDBJ whole genome shotgun (WGS) entry which is preliminary data.</text>
</comment>
<evidence type="ECO:0008006" key="3">
    <source>
        <dbReference type="Google" id="ProtNLM"/>
    </source>
</evidence>
<dbReference type="Proteomes" id="UP000186391">
    <property type="component" value="Unassembled WGS sequence"/>
</dbReference>